<organism evidence="1 2">
    <name type="scientific">Halolamina pelagica</name>
    <dbReference type="NCBI Taxonomy" id="699431"/>
    <lineage>
        <taxon>Archaea</taxon>
        <taxon>Methanobacteriati</taxon>
        <taxon>Methanobacteriota</taxon>
        <taxon>Stenosarchaea group</taxon>
        <taxon>Halobacteria</taxon>
        <taxon>Halobacteriales</taxon>
        <taxon>Haloferacaceae</taxon>
    </lineage>
</organism>
<comment type="caution">
    <text evidence="1">The sequence shown here is derived from an EMBL/GenBank/DDBJ whole genome shotgun (WGS) entry which is preliminary data.</text>
</comment>
<dbReference type="OrthoDB" id="214610at2157"/>
<dbReference type="InterPro" id="IPR055533">
    <property type="entry name" value="DUF7109"/>
</dbReference>
<dbReference type="AlphaFoldDB" id="A0A0P7GL31"/>
<protein>
    <submittedName>
        <fullName evidence="1">Uncharacterized protein</fullName>
    </submittedName>
</protein>
<dbReference type="PATRIC" id="fig|699431.3.peg.52"/>
<proteinExistence type="predicted"/>
<dbReference type="RefSeq" id="WP_054582656.1">
    <property type="nucleotide sequence ID" value="NZ_LGUC01000001.1"/>
</dbReference>
<evidence type="ECO:0000313" key="1">
    <source>
        <dbReference type="EMBL" id="KPN29333.1"/>
    </source>
</evidence>
<accession>A0A0P7GL31</accession>
<name>A0A0P7GL31_9EURY</name>
<dbReference type="Pfam" id="PF23421">
    <property type="entry name" value="DUF7109"/>
    <property type="match status" value="1"/>
</dbReference>
<dbReference type="STRING" id="699431.SY89_00046"/>
<gene>
    <name evidence="1" type="ORF">SY89_00046</name>
</gene>
<evidence type="ECO:0000313" key="2">
    <source>
        <dbReference type="Proteomes" id="UP000050535"/>
    </source>
</evidence>
<keyword evidence="2" id="KW-1185">Reference proteome</keyword>
<dbReference type="Proteomes" id="UP000050535">
    <property type="component" value="Unassembled WGS sequence"/>
</dbReference>
<sequence>MEEATHDELAGIVDLFDALTRAELEQALVEVAYRRGADVREDAVSAAVAEAIREYYLVELPTDAVDGTVDDDAALVVGPVAFPMLPAEGEDLPHILDVPERSIDRAAAAEHVADRLREASETVVDAGDAERAATLIDVTYDAEAWGSVDLGATRDRLLALTD</sequence>
<dbReference type="EMBL" id="LGUC01000001">
    <property type="protein sequence ID" value="KPN29333.1"/>
    <property type="molecule type" value="Genomic_DNA"/>
</dbReference>
<reference evidence="2" key="1">
    <citation type="submission" date="2013-11" db="EMBL/GenBank/DDBJ databases">
        <authorList>
            <person name="Hoang H.T."/>
            <person name="Killian M.L."/>
            <person name="Madson D.M."/>
            <person name="Arruda P.H.E."/>
            <person name="Sun D."/>
            <person name="Schwartz K.J."/>
            <person name="Yoon K."/>
        </authorList>
    </citation>
    <scope>NUCLEOTIDE SEQUENCE [LARGE SCALE GENOMIC DNA]</scope>
    <source>
        <strain evidence="2">CDK2</strain>
    </source>
</reference>